<dbReference type="SMART" id="SM00062">
    <property type="entry name" value="PBPb"/>
    <property type="match status" value="2"/>
</dbReference>
<sequence length="724" mass="79554">MKKFFLTLTTLLTLFIGLFFITTHASATTTVKIASDNAYAPFEFQDSNKKWVGIDVDIIKEVAKENHWKLDLTFPGFDTAVNQLKAGQVDGVIAGMSITDERKKVFDFSDPYYTSALTIATTKEHKITSYAKLKGKTVGAKNGTAAQAWLQANQSKYGYTIKTYADGTHMYSALSAGNIAGAMDDVPVIAYAIAQGQDLATNLPKIVEPGGYGFAVVKGTHSKLINEFNKTYTKMKENGDYQKIIDKYTSSSNTATSTNLNAKAKPKKAVYQIYSDNSFAPFEFQNSNKQFTGIDVDLLNAIAKEQGFKIHFNFVGFAAALNGLSSGQADGMMSGMSITDERKKTFTFSNSYYNSNITVAVNKATSDISKWSDLSGKVVGAKNGTASYDYLIQNKSKYGYSVKTFSDATSMYSALKTGSINAVMDDEPVIQYAIKQGQKFKIPLKSIPEGSYGFAVKKGSNPELIQMFNYGLAKLKSDGQYDKIIGKYLATSEEKTSKKTINENSFLGIIVNNWQQILSGLKITLLLALVGFVLALVVGILFGLMSVSPNKIFRGIARVYIDLNRSIPLLVLIFFLFYGIPNLLQIITGQQHPLNEFLAGVIALTLNESAYISETIRGGVQAVPIGQMEASRSLGVPYTKTMRKVIIPQVIKITIPSLINQFVITVKDTTLVATIGLVEMFQVGQIIVARNFQGFTVYGLIGLIYIIILLSLMWLGRYVERKLK</sequence>
<evidence type="ECO:0000256" key="2">
    <source>
        <dbReference type="ARBA" id="ARBA00010333"/>
    </source>
</evidence>
<comment type="similarity">
    <text evidence="2">Belongs to the bacterial solute-binding protein 3 family.</text>
</comment>
<evidence type="ECO:0000256" key="11">
    <source>
        <dbReference type="RuleBase" id="RU363032"/>
    </source>
</evidence>
<keyword evidence="9 11" id="KW-1133">Transmembrane helix</keyword>
<keyword evidence="10 11" id="KW-0472">Membrane</keyword>
<organism evidence="14 15">
    <name type="scientific">Lactococcus nasutitermitis</name>
    <dbReference type="NCBI Taxonomy" id="1652957"/>
    <lineage>
        <taxon>Bacteria</taxon>
        <taxon>Bacillati</taxon>
        <taxon>Bacillota</taxon>
        <taxon>Bacilli</taxon>
        <taxon>Lactobacillales</taxon>
        <taxon>Streptococcaceae</taxon>
        <taxon>Lactococcus</taxon>
    </lineage>
</organism>
<evidence type="ECO:0000313" key="14">
    <source>
        <dbReference type="EMBL" id="MFC4652005.1"/>
    </source>
</evidence>
<dbReference type="Pfam" id="PF00497">
    <property type="entry name" value="SBP_bac_3"/>
    <property type="match status" value="2"/>
</dbReference>
<evidence type="ECO:0000259" key="13">
    <source>
        <dbReference type="PROSITE" id="PS50928"/>
    </source>
</evidence>
<dbReference type="SMART" id="SM00079">
    <property type="entry name" value="PBPe"/>
    <property type="match status" value="1"/>
</dbReference>
<dbReference type="InterPro" id="IPR035906">
    <property type="entry name" value="MetI-like_sf"/>
</dbReference>
<dbReference type="Gene3D" id="1.10.3720.10">
    <property type="entry name" value="MetI-like"/>
    <property type="match status" value="1"/>
</dbReference>
<dbReference type="SUPFAM" id="SSF161098">
    <property type="entry name" value="MetI-like"/>
    <property type="match status" value="1"/>
</dbReference>
<accession>A0ABV9JBE7</accession>
<evidence type="ECO:0000256" key="12">
    <source>
        <dbReference type="SAM" id="SignalP"/>
    </source>
</evidence>
<comment type="caution">
    <text evidence="14">The sequence shown here is derived from an EMBL/GenBank/DDBJ whole genome shotgun (WGS) entry which is preliminary data.</text>
</comment>
<evidence type="ECO:0000256" key="4">
    <source>
        <dbReference type="ARBA" id="ARBA00022475"/>
    </source>
</evidence>
<feature type="chain" id="PRO_5047028553" evidence="12">
    <location>
        <begin position="28"/>
        <end position="724"/>
    </location>
</feature>
<dbReference type="InterPro" id="IPR010065">
    <property type="entry name" value="AA_ABC_transptr_permease_3TM"/>
</dbReference>
<dbReference type="InterPro" id="IPR001638">
    <property type="entry name" value="Solute-binding_3/MltF_N"/>
</dbReference>
<dbReference type="CDD" id="cd13619">
    <property type="entry name" value="PBP2_GlnP"/>
    <property type="match status" value="1"/>
</dbReference>
<dbReference type="PROSITE" id="PS01039">
    <property type="entry name" value="SBP_BACTERIAL_3"/>
    <property type="match status" value="1"/>
</dbReference>
<evidence type="ECO:0000256" key="6">
    <source>
        <dbReference type="ARBA" id="ARBA00022729"/>
    </source>
</evidence>
<feature type="domain" description="ABC transmembrane type-1" evidence="13">
    <location>
        <begin position="521"/>
        <end position="716"/>
    </location>
</feature>
<proteinExistence type="inferred from homology"/>
<dbReference type="InterPro" id="IPR018313">
    <property type="entry name" value="SBP_3_CS"/>
</dbReference>
<dbReference type="Gene3D" id="3.40.190.10">
    <property type="entry name" value="Periplasmic binding protein-like II"/>
    <property type="match status" value="4"/>
</dbReference>
<evidence type="ECO:0000256" key="7">
    <source>
        <dbReference type="ARBA" id="ARBA00022856"/>
    </source>
</evidence>
<dbReference type="PANTHER" id="PTHR35936">
    <property type="entry name" value="MEMBRANE-BOUND LYTIC MUREIN TRANSGLYCOSYLASE F"/>
    <property type="match status" value="1"/>
</dbReference>
<keyword evidence="3 11" id="KW-0813">Transport</keyword>
<keyword evidence="7" id="KW-0571">Peptide transport</keyword>
<name>A0ABV9JBE7_9LACT</name>
<feature type="signal peptide" evidence="12">
    <location>
        <begin position="1"/>
        <end position="27"/>
    </location>
</feature>
<evidence type="ECO:0000256" key="1">
    <source>
        <dbReference type="ARBA" id="ARBA00004651"/>
    </source>
</evidence>
<dbReference type="Pfam" id="PF00528">
    <property type="entry name" value="BPD_transp_1"/>
    <property type="match status" value="1"/>
</dbReference>
<dbReference type="CDD" id="cd06261">
    <property type="entry name" value="TM_PBP2"/>
    <property type="match status" value="1"/>
</dbReference>
<gene>
    <name evidence="14" type="ORF">ACFO26_03715</name>
</gene>
<dbReference type="SUPFAM" id="SSF53850">
    <property type="entry name" value="Periplasmic binding protein-like II"/>
    <property type="match status" value="2"/>
</dbReference>
<evidence type="ECO:0000256" key="9">
    <source>
        <dbReference type="ARBA" id="ARBA00022989"/>
    </source>
</evidence>
<feature type="transmembrane region" description="Helical" evidence="11">
    <location>
        <begin position="695"/>
        <end position="715"/>
    </location>
</feature>
<evidence type="ECO:0000256" key="3">
    <source>
        <dbReference type="ARBA" id="ARBA00022448"/>
    </source>
</evidence>
<keyword evidence="5 11" id="KW-0812">Transmembrane</keyword>
<keyword evidence="8" id="KW-0653">Protein transport</keyword>
<dbReference type="PROSITE" id="PS50928">
    <property type="entry name" value="ABC_TM1"/>
    <property type="match status" value="1"/>
</dbReference>
<dbReference type="EMBL" id="JBHSGD010000004">
    <property type="protein sequence ID" value="MFC4652005.1"/>
    <property type="molecule type" value="Genomic_DNA"/>
</dbReference>
<dbReference type="InterPro" id="IPR000515">
    <property type="entry name" value="MetI-like"/>
</dbReference>
<dbReference type="InterPro" id="IPR001320">
    <property type="entry name" value="Iontro_rcpt_C"/>
</dbReference>
<dbReference type="Proteomes" id="UP001595987">
    <property type="component" value="Unassembled WGS sequence"/>
</dbReference>
<comment type="subcellular location">
    <subcellularLocation>
        <location evidence="1 11">Cell membrane</location>
        <topology evidence="1 11">Multi-pass membrane protein</topology>
    </subcellularLocation>
</comment>
<reference evidence="15" key="1">
    <citation type="journal article" date="2019" name="Int. J. Syst. Evol. Microbiol.">
        <title>The Global Catalogue of Microorganisms (GCM) 10K type strain sequencing project: providing services to taxonomists for standard genome sequencing and annotation.</title>
        <authorList>
            <consortium name="The Broad Institute Genomics Platform"/>
            <consortium name="The Broad Institute Genome Sequencing Center for Infectious Disease"/>
            <person name="Wu L."/>
            <person name="Ma J."/>
        </authorList>
    </citation>
    <scope>NUCLEOTIDE SEQUENCE [LARGE SCALE GENOMIC DNA]</scope>
    <source>
        <strain evidence="15">CCUG 63287</strain>
    </source>
</reference>
<evidence type="ECO:0000256" key="5">
    <source>
        <dbReference type="ARBA" id="ARBA00022692"/>
    </source>
</evidence>
<feature type="transmembrane region" description="Helical" evidence="11">
    <location>
        <begin position="525"/>
        <end position="547"/>
    </location>
</feature>
<keyword evidence="15" id="KW-1185">Reference proteome</keyword>
<protein>
    <submittedName>
        <fullName evidence="14">ABC transporter substrate-binding protein/permease</fullName>
    </submittedName>
</protein>
<feature type="transmembrane region" description="Helical" evidence="11">
    <location>
        <begin position="567"/>
        <end position="587"/>
    </location>
</feature>
<dbReference type="RefSeq" id="WP_213533574.1">
    <property type="nucleotide sequence ID" value="NZ_BOVQ01000002.1"/>
</dbReference>
<keyword evidence="4" id="KW-1003">Cell membrane</keyword>
<dbReference type="PANTHER" id="PTHR35936:SF17">
    <property type="entry name" value="ARGININE-BINDING EXTRACELLULAR PROTEIN ARTP"/>
    <property type="match status" value="1"/>
</dbReference>
<evidence type="ECO:0000256" key="8">
    <source>
        <dbReference type="ARBA" id="ARBA00022927"/>
    </source>
</evidence>
<evidence type="ECO:0000313" key="15">
    <source>
        <dbReference type="Proteomes" id="UP001595987"/>
    </source>
</evidence>
<comment type="similarity">
    <text evidence="11">Belongs to the binding-protein-dependent transport system permease family.</text>
</comment>
<dbReference type="NCBIfam" id="TIGR01726">
    <property type="entry name" value="HEQRo_perm_3TM"/>
    <property type="match status" value="1"/>
</dbReference>
<evidence type="ECO:0000256" key="10">
    <source>
        <dbReference type="ARBA" id="ARBA00023136"/>
    </source>
</evidence>
<keyword evidence="6 12" id="KW-0732">Signal</keyword>